<dbReference type="Proteomes" id="UP000035642">
    <property type="component" value="Unassembled WGS sequence"/>
</dbReference>
<accession>A0A0K0DA86</accession>
<evidence type="ECO:0000256" key="1">
    <source>
        <dbReference type="SAM" id="SignalP"/>
    </source>
</evidence>
<evidence type="ECO:0000313" key="2">
    <source>
        <dbReference type="Proteomes" id="UP000035642"/>
    </source>
</evidence>
<evidence type="ECO:0000313" key="3">
    <source>
        <dbReference type="WBParaSite" id="ACAC_0000714701-mRNA-1"/>
    </source>
</evidence>
<keyword evidence="2" id="KW-1185">Reference proteome</keyword>
<sequence length="305" mass="34014">MGFLAMFLISFFSYIPLALLSCMDDGVEHGDGEKWVRNGNFLVTCAFGEIKVLNCLTDTGTILELGTISHVENGVEYSCVDDEPMFEEKADGSDDIVIGNFLICCISKRFKGCIDEYGDWIKTGHFVLGKGLLKYCNIQKGGKRARIEPRGAYEMRCGDEGIHVHKCYVQGKPVYVGQAWIDAEGTSFLNIMITIPGVAFSFKCLVQNSDETFPTVSLLVGFWLFLALALLNKYVFEVEESYLTVRLVILGALGERAYQNVFNENLRTTSIVFRPKVKSEVSGIILDFIVTIWNSARIGIGIKEQ</sequence>
<name>A0A0K0DA86_ANGCA</name>
<keyword evidence="1" id="KW-0732">Signal</keyword>
<feature type="chain" id="PRO_5007412758" evidence="1">
    <location>
        <begin position="21"/>
        <end position="305"/>
    </location>
</feature>
<reference evidence="3" key="2">
    <citation type="submission" date="2016-04" db="UniProtKB">
        <authorList>
            <consortium name="WormBaseParasite"/>
        </authorList>
    </citation>
    <scope>IDENTIFICATION</scope>
</reference>
<organism evidence="2 3">
    <name type="scientific">Angiostrongylus cantonensis</name>
    <name type="common">Rat lungworm</name>
    <dbReference type="NCBI Taxonomy" id="6313"/>
    <lineage>
        <taxon>Eukaryota</taxon>
        <taxon>Metazoa</taxon>
        <taxon>Ecdysozoa</taxon>
        <taxon>Nematoda</taxon>
        <taxon>Chromadorea</taxon>
        <taxon>Rhabditida</taxon>
        <taxon>Rhabditina</taxon>
        <taxon>Rhabditomorpha</taxon>
        <taxon>Strongyloidea</taxon>
        <taxon>Metastrongylidae</taxon>
        <taxon>Angiostrongylus</taxon>
    </lineage>
</organism>
<feature type="signal peptide" evidence="1">
    <location>
        <begin position="1"/>
        <end position="20"/>
    </location>
</feature>
<dbReference type="AlphaFoldDB" id="A0A0K0DA86"/>
<proteinExistence type="predicted"/>
<protein>
    <submittedName>
        <fullName evidence="3">Ig-like domain-containing protein</fullName>
    </submittedName>
</protein>
<dbReference type="WBParaSite" id="ACAC_0000714701-mRNA-1">
    <property type="protein sequence ID" value="ACAC_0000714701-mRNA-1"/>
    <property type="gene ID" value="ACAC_0000714701"/>
</dbReference>
<reference evidence="2" key="1">
    <citation type="submission" date="2012-09" db="EMBL/GenBank/DDBJ databases">
        <authorList>
            <person name="Martin A.A."/>
        </authorList>
    </citation>
    <scope>NUCLEOTIDE SEQUENCE</scope>
</reference>